<keyword evidence="2" id="KW-1185">Reference proteome</keyword>
<name>A0A3M7R2X7_BRAPC</name>
<evidence type="ECO:0000313" key="1">
    <source>
        <dbReference type="EMBL" id="RNA17952.1"/>
    </source>
</evidence>
<accession>A0A3M7R2X7</accession>
<protein>
    <submittedName>
        <fullName evidence="1">Uncharacterized protein</fullName>
    </submittedName>
</protein>
<reference evidence="1 2" key="1">
    <citation type="journal article" date="2018" name="Sci. Rep.">
        <title>Genomic signatures of local adaptation to the degree of environmental predictability in rotifers.</title>
        <authorList>
            <person name="Franch-Gras L."/>
            <person name="Hahn C."/>
            <person name="Garcia-Roger E.M."/>
            <person name="Carmona M.J."/>
            <person name="Serra M."/>
            <person name="Gomez A."/>
        </authorList>
    </citation>
    <scope>NUCLEOTIDE SEQUENCE [LARGE SCALE GENOMIC DNA]</scope>
    <source>
        <strain evidence="1">HYR1</strain>
    </source>
</reference>
<evidence type="ECO:0000313" key="2">
    <source>
        <dbReference type="Proteomes" id="UP000276133"/>
    </source>
</evidence>
<dbReference type="AlphaFoldDB" id="A0A3M7R2X7"/>
<gene>
    <name evidence="1" type="ORF">BpHYR1_019857</name>
</gene>
<dbReference type="EMBL" id="REGN01004338">
    <property type="protein sequence ID" value="RNA17952.1"/>
    <property type="molecule type" value="Genomic_DNA"/>
</dbReference>
<dbReference type="Proteomes" id="UP000276133">
    <property type="component" value="Unassembled WGS sequence"/>
</dbReference>
<organism evidence="1 2">
    <name type="scientific">Brachionus plicatilis</name>
    <name type="common">Marine rotifer</name>
    <name type="synonym">Brachionus muelleri</name>
    <dbReference type="NCBI Taxonomy" id="10195"/>
    <lineage>
        <taxon>Eukaryota</taxon>
        <taxon>Metazoa</taxon>
        <taxon>Spiralia</taxon>
        <taxon>Gnathifera</taxon>
        <taxon>Rotifera</taxon>
        <taxon>Eurotatoria</taxon>
        <taxon>Monogononta</taxon>
        <taxon>Pseudotrocha</taxon>
        <taxon>Ploima</taxon>
        <taxon>Brachionidae</taxon>
        <taxon>Brachionus</taxon>
    </lineage>
</organism>
<comment type="caution">
    <text evidence="1">The sequence shown here is derived from an EMBL/GenBank/DDBJ whole genome shotgun (WGS) entry which is preliminary data.</text>
</comment>
<sequence length="76" mass="9499">MSLIEIEKYFNLFFFDKDLKFVFVIEAKRMNPQKGFICRIKLKCKKDKNYKQYLIKRISLKIIFDFFTFYQNFVKF</sequence>
<proteinExistence type="predicted"/>